<dbReference type="Pfam" id="PF20684">
    <property type="entry name" value="Fung_rhodopsin"/>
    <property type="match status" value="1"/>
</dbReference>
<comment type="similarity">
    <text evidence="5">Belongs to the SAT4 family.</text>
</comment>
<name>A0AAN6XZF3_9PEZI</name>
<evidence type="ECO:0000313" key="9">
    <source>
        <dbReference type="EMBL" id="KAK4209764.1"/>
    </source>
</evidence>
<reference evidence="9" key="1">
    <citation type="journal article" date="2023" name="Mol. Phylogenet. Evol.">
        <title>Genome-scale phylogeny and comparative genomics of the fungal order Sordariales.</title>
        <authorList>
            <person name="Hensen N."/>
            <person name="Bonometti L."/>
            <person name="Westerberg I."/>
            <person name="Brannstrom I.O."/>
            <person name="Guillou S."/>
            <person name="Cros-Aarteil S."/>
            <person name="Calhoun S."/>
            <person name="Haridas S."/>
            <person name="Kuo A."/>
            <person name="Mondo S."/>
            <person name="Pangilinan J."/>
            <person name="Riley R."/>
            <person name="LaButti K."/>
            <person name="Andreopoulos B."/>
            <person name="Lipzen A."/>
            <person name="Chen C."/>
            <person name="Yan M."/>
            <person name="Daum C."/>
            <person name="Ng V."/>
            <person name="Clum A."/>
            <person name="Steindorff A."/>
            <person name="Ohm R.A."/>
            <person name="Martin F."/>
            <person name="Silar P."/>
            <person name="Natvig D.O."/>
            <person name="Lalanne C."/>
            <person name="Gautier V."/>
            <person name="Ament-Velasquez S.L."/>
            <person name="Kruys A."/>
            <person name="Hutchinson M.I."/>
            <person name="Powell A.J."/>
            <person name="Barry K."/>
            <person name="Miller A.N."/>
            <person name="Grigoriev I.V."/>
            <person name="Debuchy R."/>
            <person name="Gladieux P."/>
            <person name="Hiltunen Thoren M."/>
            <person name="Johannesson H."/>
        </authorList>
    </citation>
    <scope>NUCLEOTIDE SEQUENCE</scope>
    <source>
        <strain evidence="9">PSN293</strain>
    </source>
</reference>
<dbReference type="PANTHER" id="PTHR33048">
    <property type="entry name" value="PTH11-LIKE INTEGRAL MEMBRANE PROTEIN (AFU_ORTHOLOGUE AFUA_5G11245)"/>
    <property type="match status" value="1"/>
</dbReference>
<feature type="transmembrane region" description="Helical" evidence="7">
    <location>
        <begin position="109"/>
        <end position="126"/>
    </location>
</feature>
<evidence type="ECO:0000256" key="2">
    <source>
        <dbReference type="ARBA" id="ARBA00022692"/>
    </source>
</evidence>
<feature type="transmembrane region" description="Helical" evidence="7">
    <location>
        <begin position="138"/>
        <end position="158"/>
    </location>
</feature>
<feature type="region of interest" description="Disordered" evidence="6">
    <location>
        <begin position="336"/>
        <end position="357"/>
    </location>
</feature>
<feature type="transmembrane region" description="Helical" evidence="7">
    <location>
        <begin position="186"/>
        <end position="208"/>
    </location>
</feature>
<keyword evidence="10" id="KW-1185">Reference proteome</keyword>
<dbReference type="GO" id="GO:0016020">
    <property type="term" value="C:membrane"/>
    <property type="evidence" value="ECO:0007669"/>
    <property type="project" value="UniProtKB-SubCell"/>
</dbReference>
<feature type="transmembrane region" description="Helical" evidence="7">
    <location>
        <begin position="220"/>
        <end position="246"/>
    </location>
</feature>
<dbReference type="InterPro" id="IPR052337">
    <property type="entry name" value="SAT4-like"/>
</dbReference>
<evidence type="ECO:0000256" key="7">
    <source>
        <dbReference type="SAM" id="Phobius"/>
    </source>
</evidence>
<reference evidence="9" key="2">
    <citation type="submission" date="2023-05" db="EMBL/GenBank/DDBJ databases">
        <authorList>
            <consortium name="Lawrence Berkeley National Laboratory"/>
            <person name="Steindorff A."/>
            <person name="Hensen N."/>
            <person name="Bonometti L."/>
            <person name="Westerberg I."/>
            <person name="Brannstrom I.O."/>
            <person name="Guillou S."/>
            <person name="Cros-Aarteil S."/>
            <person name="Calhoun S."/>
            <person name="Haridas S."/>
            <person name="Kuo A."/>
            <person name="Mondo S."/>
            <person name="Pangilinan J."/>
            <person name="Riley R."/>
            <person name="Labutti K."/>
            <person name="Andreopoulos B."/>
            <person name="Lipzen A."/>
            <person name="Chen C."/>
            <person name="Yanf M."/>
            <person name="Daum C."/>
            <person name="Ng V."/>
            <person name="Clum A."/>
            <person name="Ohm R."/>
            <person name="Martin F."/>
            <person name="Silar P."/>
            <person name="Natvig D."/>
            <person name="Lalanne C."/>
            <person name="Gautier V."/>
            <person name="Ament-Velasquez S.L."/>
            <person name="Kruys A."/>
            <person name="Hutchinson M.I."/>
            <person name="Powell A.J."/>
            <person name="Barry K."/>
            <person name="Miller A.N."/>
            <person name="Grigoriev I.V."/>
            <person name="Debuchy R."/>
            <person name="Gladieux P."/>
            <person name="Thoren M.H."/>
            <person name="Johannesson H."/>
        </authorList>
    </citation>
    <scope>NUCLEOTIDE SEQUENCE</scope>
    <source>
        <strain evidence="9">PSN293</strain>
    </source>
</reference>
<feature type="domain" description="Rhodopsin" evidence="8">
    <location>
        <begin position="44"/>
        <end position="283"/>
    </location>
</feature>
<dbReference type="PANTHER" id="PTHR33048:SF129">
    <property type="entry name" value="INTEGRAL MEMBRANE PROTEIN-RELATED"/>
    <property type="match status" value="1"/>
</dbReference>
<evidence type="ECO:0000256" key="6">
    <source>
        <dbReference type="SAM" id="MobiDB-lite"/>
    </source>
</evidence>
<comment type="caution">
    <text evidence="9">The sequence shown here is derived from an EMBL/GenBank/DDBJ whole genome shotgun (WGS) entry which is preliminary data.</text>
</comment>
<dbReference type="EMBL" id="MU858195">
    <property type="protein sequence ID" value="KAK4209764.1"/>
    <property type="molecule type" value="Genomic_DNA"/>
</dbReference>
<keyword evidence="2 7" id="KW-0812">Transmembrane</keyword>
<evidence type="ECO:0000256" key="4">
    <source>
        <dbReference type="ARBA" id="ARBA00023136"/>
    </source>
</evidence>
<dbReference type="AlphaFoldDB" id="A0AAN6XZF3"/>
<accession>A0AAN6XZF3</accession>
<evidence type="ECO:0000256" key="3">
    <source>
        <dbReference type="ARBA" id="ARBA00022989"/>
    </source>
</evidence>
<keyword evidence="3 7" id="KW-1133">Transmembrane helix</keyword>
<feature type="compositionally biased region" description="Polar residues" evidence="6">
    <location>
        <begin position="336"/>
        <end position="348"/>
    </location>
</feature>
<organism evidence="9 10">
    <name type="scientific">Rhypophila decipiens</name>
    <dbReference type="NCBI Taxonomy" id="261697"/>
    <lineage>
        <taxon>Eukaryota</taxon>
        <taxon>Fungi</taxon>
        <taxon>Dikarya</taxon>
        <taxon>Ascomycota</taxon>
        <taxon>Pezizomycotina</taxon>
        <taxon>Sordariomycetes</taxon>
        <taxon>Sordariomycetidae</taxon>
        <taxon>Sordariales</taxon>
        <taxon>Naviculisporaceae</taxon>
        <taxon>Rhypophila</taxon>
    </lineage>
</organism>
<gene>
    <name evidence="9" type="ORF">QBC37DRAFT_443166</name>
</gene>
<proteinExistence type="inferred from homology"/>
<evidence type="ECO:0000256" key="5">
    <source>
        <dbReference type="ARBA" id="ARBA00038359"/>
    </source>
</evidence>
<dbReference type="Proteomes" id="UP001301769">
    <property type="component" value="Unassembled WGS sequence"/>
</dbReference>
<evidence type="ECO:0000256" key="1">
    <source>
        <dbReference type="ARBA" id="ARBA00004141"/>
    </source>
</evidence>
<feature type="transmembrane region" description="Helical" evidence="7">
    <location>
        <begin position="67"/>
        <end position="89"/>
    </location>
</feature>
<keyword evidence="4 7" id="KW-0472">Membrane</keyword>
<feature type="transmembrane region" description="Helical" evidence="7">
    <location>
        <begin position="23"/>
        <end position="46"/>
    </location>
</feature>
<protein>
    <recommendedName>
        <fullName evidence="8">Rhodopsin domain-containing protein</fullName>
    </recommendedName>
</protein>
<comment type="subcellular location">
    <subcellularLocation>
        <location evidence="1">Membrane</location>
        <topology evidence="1">Multi-pass membrane protein</topology>
    </subcellularLocation>
</comment>
<sequence length="357" mass="39040">MSAPGGPPVGGPPLELPPDETRIGTMLAPVCTLLVISTTLLFTRLYSRIRPVVNLGWDDAIVSSTQIASILQIAFLFAAIPHGLGRHIFYVAPEDGLLTAKLIFISQFPWGWAVSCAKISIALLLLRFKRTKSWRIFLYLMIALQVVLATVANIVQLAQCKPIAAQWDPTIPGAECWDPQVAQKGIYVQGSLSVLSDVILSIIPITFLKELQRPMREKIVLSFLMGLGVFTASAVVVKMTVIGNFGNTKDPMWDVIELATWSIVEAQIGIIAMCVPTLKAPMESILRRVGLLTKRTNTHRSGYINAESGRERSQAYRMNNVSAFNNSSRTEAQKTNFSPAASESSILPQDNKLGGGY</sequence>
<dbReference type="InterPro" id="IPR049326">
    <property type="entry name" value="Rhodopsin_dom_fungi"/>
</dbReference>
<evidence type="ECO:0000313" key="10">
    <source>
        <dbReference type="Proteomes" id="UP001301769"/>
    </source>
</evidence>
<evidence type="ECO:0000259" key="8">
    <source>
        <dbReference type="Pfam" id="PF20684"/>
    </source>
</evidence>